<dbReference type="RefSeq" id="WP_378270950.1">
    <property type="nucleotide sequence ID" value="NZ_JBHTFR010000001.1"/>
</dbReference>
<evidence type="ECO:0000313" key="2">
    <source>
        <dbReference type="EMBL" id="GAA4134828.1"/>
    </source>
</evidence>
<comment type="caution">
    <text evidence="2">The sequence shown here is derived from an EMBL/GenBank/DDBJ whole genome shotgun (WGS) entry which is preliminary data.</text>
</comment>
<name>A0ABP7YE22_9ACTN</name>
<accession>A0ABP7YE22</accession>
<evidence type="ECO:0000256" key="1">
    <source>
        <dbReference type="SAM" id="MobiDB-lite"/>
    </source>
</evidence>
<dbReference type="EMBL" id="BAABDO010000016">
    <property type="protein sequence ID" value="GAA4134828.1"/>
    <property type="molecule type" value="Genomic_DNA"/>
</dbReference>
<gene>
    <name evidence="2" type="ORF">GCM10022416_16880</name>
</gene>
<keyword evidence="3" id="KW-1185">Reference proteome</keyword>
<sequence>MVTAEIAVALPALVLVLAVSLWAIRIASTQVACTDAARSGARAAARGEPLPAVRAAVARALPPGARISISRTREATRVDVAVPAHPPTASGLPPLLIRAHATAATEPASTTDPQLGGESWPSHNRYGARDMTQP</sequence>
<dbReference type="NCBIfam" id="NF041390">
    <property type="entry name" value="TadE_Rv3655c"/>
    <property type="match status" value="1"/>
</dbReference>
<feature type="region of interest" description="Disordered" evidence="1">
    <location>
        <begin position="101"/>
        <end position="134"/>
    </location>
</feature>
<proteinExistence type="predicted"/>
<organism evidence="2 3">
    <name type="scientific">Actinomadura keratinilytica</name>
    <dbReference type="NCBI Taxonomy" id="547461"/>
    <lineage>
        <taxon>Bacteria</taxon>
        <taxon>Bacillati</taxon>
        <taxon>Actinomycetota</taxon>
        <taxon>Actinomycetes</taxon>
        <taxon>Streptosporangiales</taxon>
        <taxon>Thermomonosporaceae</taxon>
        <taxon>Actinomadura</taxon>
    </lineage>
</organism>
<reference evidence="3" key="1">
    <citation type="journal article" date="2019" name="Int. J. Syst. Evol. Microbiol.">
        <title>The Global Catalogue of Microorganisms (GCM) 10K type strain sequencing project: providing services to taxonomists for standard genome sequencing and annotation.</title>
        <authorList>
            <consortium name="The Broad Institute Genomics Platform"/>
            <consortium name="The Broad Institute Genome Sequencing Center for Infectious Disease"/>
            <person name="Wu L."/>
            <person name="Ma J."/>
        </authorList>
    </citation>
    <scope>NUCLEOTIDE SEQUENCE [LARGE SCALE GENOMIC DNA]</scope>
    <source>
        <strain evidence="3">JCM 17316</strain>
    </source>
</reference>
<evidence type="ECO:0000313" key="3">
    <source>
        <dbReference type="Proteomes" id="UP001500266"/>
    </source>
</evidence>
<dbReference type="Proteomes" id="UP001500266">
    <property type="component" value="Unassembled WGS sequence"/>
</dbReference>
<protein>
    <submittedName>
        <fullName evidence="2">TadE family type IV pilus minor pilin</fullName>
    </submittedName>
</protein>
<dbReference type="InterPro" id="IPR049790">
    <property type="entry name" value="Rv3655c/TadE"/>
</dbReference>